<feature type="transmembrane region" description="Helical" evidence="2">
    <location>
        <begin position="432"/>
        <end position="453"/>
    </location>
</feature>
<feature type="coiled-coil region" evidence="1">
    <location>
        <begin position="149"/>
        <end position="202"/>
    </location>
</feature>
<keyword evidence="2" id="KW-0812">Transmembrane</keyword>
<evidence type="ECO:0008006" key="5">
    <source>
        <dbReference type="Google" id="ProtNLM"/>
    </source>
</evidence>
<dbReference type="PANTHER" id="PTHR32309">
    <property type="entry name" value="TYROSINE-PROTEIN KINASE"/>
    <property type="match status" value="1"/>
</dbReference>
<evidence type="ECO:0000313" key="3">
    <source>
        <dbReference type="EMBL" id="WNC70189.1"/>
    </source>
</evidence>
<dbReference type="RefSeq" id="WP_348389330.1">
    <property type="nucleotide sequence ID" value="NZ_CP134146.1"/>
</dbReference>
<keyword evidence="4" id="KW-1185">Reference proteome</keyword>
<dbReference type="EMBL" id="CP134146">
    <property type="protein sequence ID" value="WNC70189.1"/>
    <property type="molecule type" value="Genomic_DNA"/>
</dbReference>
<name>A0ABY9TR08_9GAMM</name>
<protein>
    <recommendedName>
        <fullName evidence="5">Polysaccharide chain length determinant N-terminal domain-containing protein</fullName>
    </recommendedName>
</protein>
<evidence type="ECO:0000256" key="2">
    <source>
        <dbReference type="SAM" id="Phobius"/>
    </source>
</evidence>
<dbReference type="InterPro" id="IPR050445">
    <property type="entry name" value="Bact_polysacc_biosynth/exp"/>
</dbReference>
<feature type="coiled-coil region" evidence="1">
    <location>
        <begin position="355"/>
        <end position="382"/>
    </location>
</feature>
<gene>
    <name evidence="3" type="ORF">RI845_08620</name>
</gene>
<dbReference type="Proteomes" id="UP001248581">
    <property type="component" value="Chromosome"/>
</dbReference>
<organism evidence="3 4">
    <name type="scientific">Thalassotalea nanhaiensis</name>
    <dbReference type="NCBI Taxonomy" id="3065648"/>
    <lineage>
        <taxon>Bacteria</taxon>
        <taxon>Pseudomonadati</taxon>
        <taxon>Pseudomonadota</taxon>
        <taxon>Gammaproteobacteria</taxon>
        <taxon>Alteromonadales</taxon>
        <taxon>Colwelliaceae</taxon>
        <taxon>Thalassotalea</taxon>
    </lineage>
</organism>
<sequence>MIKKTYQMMIISPTDKIRAYIYRLFKKPYLVAAIFGYLSVLAMVLIYLNMPAKYSSEMDLVLPGTGTSSNVKLNEVGEVVSQTSAPYGSSSFNPRVNYKEMLTSRSVLERAALIMGISVREFATPVIKLTEQTSIISIKIRGRTAKEANGKANALYQSLQQELDRLRADEVLRRDVSIKAVLTQYQNKLNLARGNIVDFQQNSFVVASIQLEQMVIALSDLNEKHMLVSSELEQIDSYIRKLSLNLGVSPSLAGQVFKLQTDAQFSSYLTELDNSLGELTTYSSRWGNNHPKVVAAQQRVNLVNSHLKQRSMQMIGIHVSESFNTLDLKKQNNRAQLFADLIDSSAIKEGKQAMLANIEQSIAFVRDKLKIYSREVAELERLEHDFNMAEAIYTSAAARLEASKADIFASYPVIQQLTVASFPQESSSPKTAIALAAGFIGIIFITLFLVAIWQRHNLTNLLLNKS</sequence>
<dbReference type="PANTHER" id="PTHR32309:SF13">
    <property type="entry name" value="FERRIC ENTEROBACTIN TRANSPORT PROTEIN FEPE"/>
    <property type="match status" value="1"/>
</dbReference>
<evidence type="ECO:0000313" key="4">
    <source>
        <dbReference type="Proteomes" id="UP001248581"/>
    </source>
</evidence>
<proteinExistence type="predicted"/>
<keyword evidence="1" id="KW-0175">Coiled coil</keyword>
<accession>A0ABY9TR08</accession>
<keyword evidence="2" id="KW-0472">Membrane</keyword>
<evidence type="ECO:0000256" key="1">
    <source>
        <dbReference type="SAM" id="Coils"/>
    </source>
</evidence>
<reference evidence="4" key="1">
    <citation type="submission" date="2023-09" db="EMBL/GenBank/DDBJ databases">
        <authorList>
            <person name="Li S."/>
            <person name="Li X."/>
            <person name="Zhang C."/>
            <person name="Zhao Z."/>
        </authorList>
    </citation>
    <scope>NUCLEOTIDE SEQUENCE [LARGE SCALE GENOMIC DNA]</scope>
    <source>
        <strain evidence="4">SQ345</strain>
    </source>
</reference>
<feature type="transmembrane region" description="Helical" evidence="2">
    <location>
        <begin position="28"/>
        <end position="48"/>
    </location>
</feature>
<keyword evidence="2" id="KW-1133">Transmembrane helix</keyword>